<dbReference type="EMBL" id="BAAAGS010000023">
    <property type="protein sequence ID" value="GAA0534362.1"/>
    <property type="molecule type" value="Genomic_DNA"/>
</dbReference>
<dbReference type="Gene3D" id="1.10.1200.10">
    <property type="entry name" value="ACP-like"/>
    <property type="match status" value="1"/>
</dbReference>
<feature type="domain" description="Carrier" evidence="1">
    <location>
        <begin position="9"/>
        <end position="84"/>
    </location>
</feature>
<dbReference type="Pfam" id="PF00550">
    <property type="entry name" value="PP-binding"/>
    <property type="match status" value="1"/>
</dbReference>
<protein>
    <submittedName>
        <fullName evidence="2">Acyl carrier protein</fullName>
    </submittedName>
</protein>
<dbReference type="RefSeq" id="WP_009947164.1">
    <property type="nucleotide sequence ID" value="NZ_BAAAGS010000023.1"/>
</dbReference>
<gene>
    <name evidence="2" type="ORF">GCM10009533_36860</name>
</gene>
<dbReference type="InterPro" id="IPR036736">
    <property type="entry name" value="ACP-like_sf"/>
</dbReference>
<proteinExistence type="predicted"/>
<reference evidence="3" key="1">
    <citation type="journal article" date="2019" name="Int. J. Syst. Evol. Microbiol.">
        <title>The Global Catalogue of Microorganisms (GCM) 10K type strain sequencing project: providing services to taxonomists for standard genome sequencing and annotation.</title>
        <authorList>
            <consortium name="The Broad Institute Genomics Platform"/>
            <consortium name="The Broad Institute Genome Sequencing Center for Infectious Disease"/>
            <person name="Wu L."/>
            <person name="Ma J."/>
        </authorList>
    </citation>
    <scope>NUCLEOTIDE SEQUENCE [LARGE SCALE GENOMIC DNA]</scope>
    <source>
        <strain evidence="3">JCM 10303</strain>
    </source>
</reference>
<name>A0ABP3N613_SACER</name>
<evidence type="ECO:0000313" key="2">
    <source>
        <dbReference type="EMBL" id="GAA0534362.1"/>
    </source>
</evidence>
<dbReference type="InterPro" id="IPR009081">
    <property type="entry name" value="PP-bd_ACP"/>
</dbReference>
<dbReference type="Proteomes" id="UP001500729">
    <property type="component" value="Unassembled WGS sequence"/>
</dbReference>
<dbReference type="PROSITE" id="PS50075">
    <property type="entry name" value="CARRIER"/>
    <property type="match status" value="1"/>
</dbReference>
<comment type="caution">
    <text evidence="2">The sequence shown here is derived from an EMBL/GenBank/DDBJ whole genome shotgun (WGS) entry which is preliminary data.</text>
</comment>
<evidence type="ECO:0000313" key="3">
    <source>
        <dbReference type="Proteomes" id="UP001500729"/>
    </source>
</evidence>
<accession>A0ABP3N613</accession>
<evidence type="ECO:0000259" key="1">
    <source>
        <dbReference type="PROSITE" id="PS50075"/>
    </source>
</evidence>
<sequence length="84" mass="9378">MPRRITTGHARELVRDALLKAMPGADLDSVDEGENIRDALELDSLDFLTFVEQLGDAAGVRIDEDDYDQLTTIKSSVEYLTRLP</sequence>
<organism evidence="2 3">
    <name type="scientific">Saccharopolyspora erythraea</name>
    <name type="common">Streptomyces erythraeus</name>
    <dbReference type="NCBI Taxonomy" id="1836"/>
    <lineage>
        <taxon>Bacteria</taxon>
        <taxon>Bacillati</taxon>
        <taxon>Actinomycetota</taxon>
        <taxon>Actinomycetes</taxon>
        <taxon>Pseudonocardiales</taxon>
        <taxon>Pseudonocardiaceae</taxon>
        <taxon>Saccharopolyspora</taxon>
    </lineage>
</organism>
<dbReference type="SUPFAM" id="SSF47336">
    <property type="entry name" value="ACP-like"/>
    <property type="match status" value="1"/>
</dbReference>
<keyword evidence="3" id="KW-1185">Reference proteome</keyword>